<dbReference type="GO" id="GO:0016491">
    <property type="term" value="F:oxidoreductase activity"/>
    <property type="evidence" value="ECO:0007669"/>
    <property type="project" value="InterPro"/>
</dbReference>
<dbReference type="Gene3D" id="2.20.25.90">
    <property type="entry name" value="ADC-like domains"/>
    <property type="match status" value="1"/>
</dbReference>
<gene>
    <name evidence="5" type="ORF">H9873_10275</name>
</gene>
<dbReference type="EMBL" id="DXGF01000182">
    <property type="protein sequence ID" value="HIW84691.1"/>
    <property type="molecule type" value="Genomic_DNA"/>
</dbReference>
<evidence type="ECO:0000313" key="6">
    <source>
        <dbReference type="Proteomes" id="UP000824263"/>
    </source>
</evidence>
<reference evidence="5" key="2">
    <citation type="submission" date="2021-04" db="EMBL/GenBank/DDBJ databases">
        <authorList>
            <person name="Gilroy R."/>
        </authorList>
    </citation>
    <scope>NUCLEOTIDE SEQUENCE</scope>
    <source>
        <strain evidence="5">ChiSxjej1B13-11762</strain>
    </source>
</reference>
<dbReference type="Gene3D" id="3.10.530.10">
    <property type="entry name" value="CPE0013-like"/>
    <property type="match status" value="1"/>
</dbReference>
<keyword evidence="3" id="KW-0411">Iron-sulfur</keyword>
<dbReference type="GO" id="GO:0051536">
    <property type="term" value="F:iron-sulfur cluster binding"/>
    <property type="evidence" value="ECO:0007669"/>
    <property type="project" value="UniProtKB-KW"/>
</dbReference>
<dbReference type="AlphaFoldDB" id="A0A9D1UFH6"/>
<evidence type="ECO:0000313" key="5">
    <source>
        <dbReference type="EMBL" id="HIW84691.1"/>
    </source>
</evidence>
<reference evidence="5" key="1">
    <citation type="journal article" date="2021" name="PeerJ">
        <title>Extensive microbial diversity within the chicken gut microbiome revealed by metagenomics and culture.</title>
        <authorList>
            <person name="Gilroy R."/>
            <person name="Ravi A."/>
            <person name="Getino M."/>
            <person name="Pursley I."/>
            <person name="Horton D.L."/>
            <person name="Alikhan N.F."/>
            <person name="Baker D."/>
            <person name="Gharbi K."/>
            <person name="Hall N."/>
            <person name="Watson M."/>
            <person name="Adriaenssens E.M."/>
            <person name="Foster-Nyarko E."/>
            <person name="Jarju S."/>
            <person name="Secka A."/>
            <person name="Antonio M."/>
            <person name="Oren A."/>
            <person name="Chaudhuri R.R."/>
            <person name="La Ragione R."/>
            <person name="Hildebrand F."/>
            <person name="Pallen M.J."/>
        </authorList>
    </citation>
    <scope>NUCLEOTIDE SEQUENCE</scope>
    <source>
        <strain evidence="5">ChiSxjej1B13-11762</strain>
    </source>
</reference>
<keyword evidence="2" id="KW-0408">Iron</keyword>
<dbReference type="PANTHER" id="PTHR39450">
    <property type="entry name" value="MOLYBDOPTERIN OXIDOREDUCTASE, 4FE-4S CLUSTER-BINDING SUBUNIT"/>
    <property type="match status" value="1"/>
</dbReference>
<evidence type="ECO:0000256" key="2">
    <source>
        <dbReference type="ARBA" id="ARBA00023004"/>
    </source>
</evidence>
<keyword evidence="1" id="KW-0479">Metal-binding</keyword>
<dbReference type="InterPro" id="IPR006963">
    <property type="entry name" value="Mopterin_OxRdtase_4Fe-4S_dom"/>
</dbReference>
<dbReference type="GO" id="GO:0046872">
    <property type="term" value="F:metal ion binding"/>
    <property type="evidence" value="ECO:0007669"/>
    <property type="project" value="UniProtKB-KW"/>
</dbReference>
<dbReference type="InterPro" id="IPR012460">
    <property type="entry name" value="DUF1667"/>
</dbReference>
<evidence type="ECO:0000256" key="1">
    <source>
        <dbReference type="ARBA" id="ARBA00022723"/>
    </source>
</evidence>
<proteinExistence type="predicted"/>
<accession>A0A9D1UFH6</accession>
<dbReference type="InterPro" id="IPR036593">
    <property type="entry name" value="CPE0013-like_sf"/>
</dbReference>
<evidence type="ECO:0000256" key="3">
    <source>
        <dbReference type="ARBA" id="ARBA00023014"/>
    </source>
</evidence>
<sequence>MEKTRMTCIICPNGCQMTVEAEDGEVVDVEGNRCMRGYIYARKELTDPTRTVTTTLEVEGGALPRVSVKTAEEIPKDKIMACMEQTRGVKVQAPVRIGDVLIANVADTGIDLVATV</sequence>
<dbReference type="SUPFAM" id="SSF53706">
    <property type="entry name" value="Formate dehydrogenase/DMSO reductase, domains 1-3"/>
    <property type="match status" value="1"/>
</dbReference>
<feature type="domain" description="4Fe-4S Mo/W bis-MGD-type" evidence="4">
    <location>
        <begin position="1"/>
        <end position="60"/>
    </location>
</feature>
<dbReference type="Proteomes" id="UP000824263">
    <property type="component" value="Unassembled WGS sequence"/>
</dbReference>
<protein>
    <submittedName>
        <fullName evidence="5">DUF1667 domain-containing protein</fullName>
    </submittedName>
</protein>
<organism evidence="5 6">
    <name type="scientific">Candidatus Dorea gallistercoris</name>
    <dbReference type="NCBI Taxonomy" id="2838542"/>
    <lineage>
        <taxon>Bacteria</taxon>
        <taxon>Bacillati</taxon>
        <taxon>Bacillota</taxon>
        <taxon>Clostridia</taxon>
        <taxon>Lachnospirales</taxon>
        <taxon>Lachnospiraceae</taxon>
        <taxon>Dorea</taxon>
    </lineage>
</organism>
<comment type="caution">
    <text evidence="5">The sequence shown here is derived from an EMBL/GenBank/DDBJ whole genome shotgun (WGS) entry which is preliminary data.</text>
</comment>
<dbReference type="Pfam" id="PF07892">
    <property type="entry name" value="DUF1667"/>
    <property type="match status" value="1"/>
</dbReference>
<feature type="non-terminal residue" evidence="5">
    <location>
        <position position="116"/>
    </location>
</feature>
<evidence type="ECO:0000259" key="4">
    <source>
        <dbReference type="PROSITE" id="PS51669"/>
    </source>
</evidence>
<dbReference type="PANTHER" id="PTHR39450:SF1">
    <property type="entry name" value="DUF1667 DOMAIN-CONTAINING PROTEIN"/>
    <property type="match status" value="1"/>
</dbReference>
<dbReference type="SUPFAM" id="SSF160148">
    <property type="entry name" value="CPE0013-like"/>
    <property type="match status" value="1"/>
</dbReference>
<dbReference type="PROSITE" id="PS51669">
    <property type="entry name" value="4FE4S_MOW_BIS_MGD"/>
    <property type="match status" value="1"/>
</dbReference>
<name>A0A9D1UFH6_9FIRM</name>